<dbReference type="HAMAP" id="MF_00265">
    <property type="entry name" value="VapC_Nob1"/>
    <property type="match status" value="1"/>
</dbReference>
<dbReference type="PANTHER" id="PTHR33653">
    <property type="entry name" value="RIBONUCLEASE VAPC2"/>
    <property type="match status" value="1"/>
</dbReference>
<evidence type="ECO:0000313" key="10">
    <source>
        <dbReference type="EMBL" id="MDP7739561.1"/>
    </source>
</evidence>
<dbReference type="InterPro" id="IPR050556">
    <property type="entry name" value="Type_II_TA_system_RNase"/>
</dbReference>
<evidence type="ECO:0000256" key="3">
    <source>
        <dbReference type="ARBA" id="ARBA00022722"/>
    </source>
</evidence>
<evidence type="ECO:0000256" key="4">
    <source>
        <dbReference type="ARBA" id="ARBA00022723"/>
    </source>
</evidence>
<dbReference type="AlphaFoldDB" id="A0AAJ1W6N6"/>
<comment type="similarity">
    <text evidence="7 8">Belongs to the PINc/VapC protein family.</text>
</comment>
<organism evidence="10 11">
    <name type="scientific">Mycobacterium paragordonae</name>
    <dbReference type="NCBI Taxonomy" id="1389713"/>
    <lineage>
        <taxon>Bacteria</taxon>
        <taxon>Bacillati</taxon>
        <taxon>Actinomycetota</taxon>
        <taxon>Actinomycetes</taxon>
        <taxon>Mycobacteriales</taxon>
        <taxon>Mycobacteriaceae</taxon>
        <taxon>Mycobacterium</taxon>
    </lineage>
</organism>
<keyword evidence="2 8" id="KW-1277">Toxin-antitoxin system</keyword>
<evidence type="ECO:0000313" key="11">
    <source>
        <dbReference type="Proteomes" id="UP001229081"/>
    </source>
</evidence>
<evidence type="ECO:0000259" key="9">
    <source>
        <dbReference type="Pfam" id="PF01850"/>
    </source>
</evidence>
<dbReference type="EMBL" id="JAUFSA010000006">
    <property type="protein sequence ID" value="MDP7739561.1"/>
    <property type="molecule type" value="Genomic_DNA"/>
</dbReference>
<dbReference type="GO" id="GO:0000287">
    <property type="term" value="F:magnesium ion binding"/>
    <property type="evidence" value="ECO:0007669"/>
    <property type="project" value="UniProtKB-UniRule"/>
</dbReference>
<evidence type="ECO:0000256" key="7">
    <source>
        <dbReference type="ARBA" id="ARBA00038093"/>
    </source>
</evidence>
<evidence type="ECO:0000256" key="2">
    <source>
        <dbReference type="ARBA" id="ARBA00022649"/>
    </source>
</evidence>
<evidence type="ECO:0000256" key="5">
    <source>
        <dbReference type="ARBA" id="ARBA00022801"/>
    </source>
</evidence>
<dbReference type="InterPro" id="IPR022907">
    <property type="entry name" value="VapC_family"/>
</dbReference>
<feature type="binding site" evidence="8">
    <location>
        <position position="103"/>
    </location>
    <ligand>
        <name>Mg(2+)</name>
        <dbReference type="ChEBI" id="CHEBI:18420"/>
    </ligand>
</feature>
<dbReference type="Pfam" id="PF01850">
    <property type="entry name" value="PIN"/>
    <property type="match status" value="1"/>
</dbReference>
<dbReference type="EC" id="3.1.-.-" evidence="8"/>
<reference evidence="10" key="1">
    <citation type="submission" date="2023-06" db="EMBL/GenBank/DDBJ databases">
        <title>Identification of two novel mycobacterium reveal diversities and complexities of Mycobacterium gordonae clade.</title>
        <authorList>
            <person name="Matsumoto Y."/>
            <person name="Nakamura S."/>
            <person name="Motooka D."/>
            <person name="Fukushima K."/>
        </authorList>
    </citation>
    <scope>NUCLEOTIDE SEQUENCE</scope>
    <source>
        <strain evidence="10">TY812</strain>
    </source>
</reference>
<dbReference type="GO" id="GO:0004540">
    <property type="term" value="F:RNA nuclease activity"/>
    <property type="evidence" value="ECO:0007669"/>
    <property type="project" value="InterPro"/>
</dbReference>
<evidence type="ECO:0000256" key="8">
    <source>
        <dbReference type="HAMAP-Rule" id="MF_00265"/>
    </source>
</evidence>
<sequence>MGARMSIQLLLDNSAFVRLAAPSLDDHRILQIAEAIEQRRIGTCLPFLLEAGYSARSATDHDQLLRELTALPMLNIDTKVEQRALDAQHQLARAGHHRLPPVDLIIAALADRHSVGVLHYDHDYDILAEKTNLRFTSEWLATRGSL</sequence>
<dbReference type="InterPro" id="IPR002716">
    <property type="entry name" value="PIN_dom"/>
</dbReference>
<comment type="caution">
    <text evidence="10">The sequence shown here is derived from an EMBL/GenBank/DDBJ whole genome shotgun (WGS) entry which is preliminary data.</text>
</comment>
<dbReference type="Gene3D" id="3.40.50.1010">
    <property type="entry name" value="5'-nuclease"/>
    <property type="match status" value="1"/>
</dbReference>
<keyword evidence="5 8" id="KW-0378">Hydrolase</keyword>
<keyword evidence="6 8" id="KW-0460">Magnesium</keyword>
<dbReference type="Proteomes" id="UP001229081">
    <property type="component" value="Unassembled WGS sequence"/>
</dbReference>
<accession>A0AAJ1W6N6</accession>
<feature type="domain" description="PIN" evidence="9">
    <location>
        <begin position="10"/>
        <end position="128"/>
    </location>
</feature>
<gene>
    <name evidence="8" type="primary">vapC</name>
    <name evidence="10" type="ORF">QXL92_33060</name>
</gene>
<protein>
    <recommendedName>
        <fullName evidence="8">Ribonuclease VapC</fullName>
        <shortName evidence="8">RNase VapC</shortName>
        <ecNumber evidence="8">3.1.-.-</ecNumber>
    </recommendedName>
    <alternativeName>
        <fullName evidence="8">Toxin VapC</fullName>
    </alternativeName>
</protein>
<evidence type="ECO:0000256" key="1">
    <source>
        <dbReference type="ARBA" id="ARBA00001946"/>
    </source>
</evidence>
<keyword evidence="4 8" id="KW-0479">Metal-binding</keyword>
<dbReference type="GO" id="GO:0016787">
    <property type="term" value="F:hydrolase activity"/>
    <property type="evidence" value="ECO:0007669"/>
    <property type="project" value="UniProtKB-KW"/>
</dbReference>
<keyword evidence="3 8" id="KW-0540">Nuclease</keyword>
<proteinExistence type="inferred from homology"/>
<dbReference type="SUPFAM" id="SSF88723">
    <property type="entry name" value="PIN domain-like"/>
    <property type="match status" value="1"/>
</dbReference>
<comment type="cofactor">
    <cofactor evidence="1 8">
        <name>Mg(2+)</name>
        <dbReference type="ChEBI" id="CHEBI:18420"/>
    </cofactor>
</comment>
<keyword evidence="8" id="KW-0800">Toxin</keyword>
<name>A0AAJ1W6N6_9MYCO</name>
<evidence type="ECO:0000256" key="6">
    <source>
        <dbReference type="ARBA" id="ARBA00022842"/>
    </source>
</evidence>
<dbReference type="GO" id="GO:0090729">
    <property type="term" value="F:toxin activity"/>
    <property type="evidence" value="ECO:0007669"/>
    <property type="project" value="UniProtKB-KW"/>
</dbReference>
<feature type="binding site" evidence="8">
    <location>
        <position position="12"/>
    </location>
    <ligand>
        <name>Mg(2+)</name>
        <dbReference type="ChEBI" id="CHEBI:18420"/>
    </ligand>
</feature>
<comment type="function">
    <text evidence="8">Toxic component of a toxin-antitoxin (TA) system. An RNase.</text>
</comment>
<dbReference type="PANTHER" id="PTHR33653:SF1">
    <property type="entry name" value="RIBONUCLEASE VAPC2"/>
    <property type="match status" value="1"/>
</dbReference>
<dbReference type="InterPro" id="IPR029060">
    <property type="entry name" value="PIN-like_dom_sf"/>
</dbReference>
<dbReference type="RefSeq" id="WP_306255983.1">
    <property type="nucleotide sequence ID" value="NZ_JAUFSA010000006.1"/>
</dbReference>